<evidence type="ECO:0000259" key="3">
    <source>
        <dbReference type="Pfam" id="PF25954"/>
    </source>
</evidence>
<dbReference type="Gene3D" id="2.40.420.20">
    <property type="match status" value="1"/>
</dbReference>
<feature type="domain" description="CusB-like beta-barrel" evidence="3">
    <location>
        <begin position="241"/>
        <end position="312"/>
    </location>
</feature>
<comment type="similarity">
    <text evidence="1">Belongs to the membrane fusion protein (MFP) (TC 8.A.1) family.</text>
</comment>
<proteinExistence type="inferred from homology"/>
<dbReference type="InterPro" id="IPR058792">
    <property type="entry name" value="Beta-barrel_RND_2"/>
</dbReference>
<dbReference type="InterPro" id="IPR051909">
    <property type="entry name" value="MFP_Cation_Efflux"/>
</dbReference>
<name>A0ABW3F8J2_9PROT</name>
<feature type="domain" description="CzcB-like barrel-sandwich hybrid" evidence="5">
    <location>
        <begin position="94"/>
        <end position="237"/>
    </location>
</feature>
<dbReference type="Gene3D" id="2.40.30.170">
    <property type="match status" value="1"/>
</dbReference>
<dbReference type="Pfam" id="PF25973">
    <property type="entry name" value="BSH_CzcB"/>
    <property type="match status" value="1"/>
</dbReference>
<dbReference type="PANTHER" id="PTHR30097">
    <property type="entry name" value="CATION EFFLUX SYSTEM PROTEIN CUSB"/>
    <property type="match status" value="1"/>
</dbReference>
<keyword evidence="2" id="KW-0813">Transport</keyword>
<dbReference type="InterPro" id="IPR006143">
    <property type="entry name" value="RND_pump_MFP"/>
</dbReference>
<dbReference type="NCBIfam" id="TIGR01730">
    <property type="entry name" value="RND_mfp"/>
    <property type="match status" value="1"/>
</dbReference>
<evidence type="ECO:0000313" key="7">
    <source>
        <dbReference type="Proteomes" id="UP001597128"/>
    </source>
</evidence>
<gene>
    <name evidence="6" type="ORF">ACFQ1Z_13590</name>
</gene>
<dbReference type="Proteomes" id="UP001597128">
    <property type="component" value="Unassembled WGS sequence"/>
</dbReference>
<evidence type="ECO:0000256" key="2">
    <source>
        <dbReference type="ARBA" id="ARBA00022448"/>
    </source>
</evidence>
<dbReference type="SUPFAM" id="SSF111369">
    <property type="entry name" value="HlyD-like secretion proteins"/>
    <property type="match status" value="1"/>
</dbReference>
<dbReference type="EMBL" id="JBHTKB010000003">
    <property type="protein sequence ID" value="MFD0914590.1"/>
    <property type="molecule type" value="Genomic_DNA"/>
</dbReference>
<comment type="caution">
    <text evidence="6">The sequence shown here is derived from an EMBL/GenBank/DDBJ whole genome shotgun (WGS) entry which is preliminary data.</text>
</comment>
<dbReference type="RefSeq" id="WP_379058590.1">
    <property type="nucleotide sequence ID" value="NZ_JBHTKB010000003.1"/>
</dbReference>
<keyword evidence="7" id="KW-1185">Reference proteome</keyword>
<dbReference type="PANTHER" id="PTHR30097:SF4">
    <property type="entry name" value="SLR6042 PROTEIN"/>
    <property type="match status" value="1"/>
</dbReference>
<protein>
    <submittedName>
        <fullName evidence="6">Efflux RND transporter periplasmic adaptor subunit</fullName>
    </submittedName>
</protein>
<evidence type="ECO:0000259" key="4">
    <source>
        <dbReference type="Pfam" id="PF25967"/>
    </source>
</evidence>
<evidence type="ECO:0000313" key="6">
    <source>
        <dbReference type="EMBL" id="MFD0914590.1"/>
    </source>
</evidence>
<dbReference type="Gene3D" id="1.10.287.470">
    <property type="entry name" value="Helix hairpin bin"/>
    <property type="match status" value="1"/>
</dbReference>
<evidence type="ECO:0000256" key="1">
    <source>
        <dbReference type="ARBA" id="ARBA00009477"/>
    </source>
</evidence>
<dbReference type="Gene3D" id="2.40.50.100">
    <property type="match status" value="1"/>
</dbReference>
<evidence type="ECO:0000259" key="5">
    <source>
        <dbReference type="Pfam" id="PF25973"/>
    </source>
</evidence>
<accession>A0ABW3F8J2</accession>
<organism evidence="6 7">
    <name type="scientific">Methylophilus luteus</name>
    <dbReference type="NCBI Taxonomy" id="640108"/>
    <lineage>
        <taxon>Bacteria</taxon>
        <taxon>Pseudomonadati</taxon>
        <taxon>Pseudomonadota</taxon>
        <taxon>Betaproteobacteria</taxon>
        <taxon>Nitrosomonadales</taxon>
        <taxon>Methylophilaceae</taxon>
        <taxon>Methylophilus</taxon>
    </lineage>
</organism>
<feature type="domain" description="Multidrug resistance protein MdtA-like C-terminal permuted SH3" evidence="4">
    <location>
        <begin position="346"/>
        <end position="379"/>
    </location>
</feature>
<dbReference type="Pfam" id="PF25967">
    <property type="entry name" value="RND-MFP_C"/>
    <property type="match status" value="1"/>
</dbReference>
<dbReference type="Pfam" id="PF25954">
    <property type="entry name" value="Beta-barrel_RND_2"/>
    <property type="match status" value="1"/>
</dbReference>
<reference evidence="7" key="1">
    <citation type="journal article" date="2019" name="Int. J. Syst. Evol. Microbiol.">
        <title>The Global Catalogue of Microorganisms (GCM) 10K type strain sequencing project: providing services to taxonomists for standard genome sequencing and annotation.</title>
        <authorList>
            <consortium name="The Broad Institute Genomics Platform"/>
            <consortium name="The Broad Institute Genome Sequencing Center for Infectious Disease"/>
            <person name="Wu L."/>
            <person name="Ma J."/>
        </authorList>
    </citation>
    <scope>NUCLEOTIDE SEQUENCE [LARGE SCALE GENOMIC DNA]</scope>
    <source>
        <strain evidence="7">CCUG 58412</strain>
    </source>
</reference>
<dbReference type="InterPro" id="IPR058627">
    <property type="entry name" value="MdtA-like_C"/>
</dbReference>
<sequence length="390" mass="42269">MTMKTTLTQMRLPLILNATKHQLAGGLVLLAGLVFSVHAAHAAEKNAATARMANEIVLTAGSPQVASLKVEAVTEIPVPVTEPLNGKIVLDENRTARVFSPVAGRAMAIKAQVGDQVKAGQALLVMDSPDVGGAVADARKAQVDLQRKQQVLDRNRMLMEGGVLAKKEVETSQADFSLARAESDRATARLRNLGVSTAGNDNYALRSPISGTVVDRKINPGSEIRPDAADPLFIVTDPTNLWASIDLPERDLSRISQGQKVSVQVDAYPDEVFSGEVKTIGVMVDTSTRRIPVRCVIESKGKLKPEMYARITPLDNSRHKVIRLPNSALITEGLYSYVFVEERPLHFRKRAVTLDVQRREYATVKQGLQAGERVVTGGAILLNSDLSVNK</sequence>
<dbReference type="InterPro" id="IPR058647">
    <property type="entry name" value="BSH_CzcB-like"/>
</dbReference>